<organism evidence="10 11">
    <name type="scientific">Cymbomonas tetramitiformis</name>
    <dbReference type="NCBI Taxonomy" id="36881"/>
    <lineage>
        <taxon>Eukaryota</taxon>
        <taxon>Viridiplantae</taxon>
        <taxon>Chlorophyta</taxon>
        <taxon>Pyramimonadophyceae</taxon>
        <taxon>Pyramimonadales</taxon>
        <taxon>Pyramimonadaceae</taxon>
        <taxon>Cymbomonas</taxon>
    </lineage>
</organism>
<feature type="domain" description="FGFR1 oncogene partner (FOP) N-terminal dimerisation" evidence="9">
    <location>
        <begin position="65"/>
        <end position="139"/>
    </location>
</feature>
<feature type="compositionally biased region" description="Low complexity" evidence="8">
    <location>
        <begin position="265"/>
        <end position="276"/>
    </location>
</feature>
<name>A0AAE0BZP0_9CHLO</name>
<evidence type="ECO:0000313" key="11">
    <source>
        <dbReference type="Proteomes" id="UP001190700"/>
    </source>
</evidence>
<evidence type="ECO:0000256" key="4">
    <source>
        <dbReference type="ARBA" id="ARBA00022490"/>
    </source>
</evidence>
<feature type="compositionally biased region" description="Acidic residues" evidence="8">
    <location>
        <begin position="432"/>
        <end position="447"/>
    </location>
</feature>
<reference evidence="10 11" key="1">
    <citation type="journal article" date="2015" name="Genome Biol. Evol.">
        <title>Comparative Genomics of a Bacterivorous Green Alga Reveals Evolutionary Causalities and Consequences of Phago-Mixotrophic Mode of Nutrition.</title>
        <authorList>
            <person name="Burns J.A."/>
            <person name="Paasch A."/>
            <person name="Narechania A."/>
            <person name="Kim E."/>
        </authorList>
    </citation>
    <scope>NUCLEOTIDE SEQUENCE [LARGE SCALE GENOMIC DNA]</scope>
    <source>
        <strain evidence="10 11">PLY_AMNH</strain>
    </source>
</reference>
<evidence type="ECO:0000256" key="1">
    <source>
        <dbReference type="ARBA" id="ARBA00004120"/>
    </source>
</evidence>
<feature type="region of interest" description="Disordered" evidence="8">
    <location>
        <begin position="189"/>
        <end position="352"/>
    </location>
</feature>
<dbReference type="PANTHER" id="PTHR15431">
    <property type="entry name" value="FGFR1 ONCOGENE PARTNER/LISH DOMAIN-CONTAINING PROTEIN"/>
    <property type="match status" value="1"/>
</dbReference>
<accession>A0AAE0BZP0</accession>
<evidence type="ECO:0000256" key="2">
    <source>
        <dbReference type="ARBA" id="ARBA00004300"/>
    </source>
</evidence>
<dbReference type="Proteomes" id="UP001190700">
    <property type="component" value="Unassembled WGS sequence"/>
</dbReference>
<keyword evidence="6" id="KW-0206">Cytoskeleton</keyword>
<dbReference type="InterPro" id="IPR018993">
    <property type="entry name" value="FOP_dimerisation-dom_N"/>
</dbReference>
<feature type="compositionally biased region" description="Basic and acidic residues" evidence="8">
    <location>
        <begin position="248"/>
        <end position="262"/>
    </location>
</feature>
<evidence type="ECO:0000256" key="8">
    <source>
        <dbReference type="SAM" id="MobiDB-lite"/>
    </source>
</evidence>
<dbReference type="AlphaFoldDB" id="A0AAE0BZP0"/>
<feature type="compositionally biased region" description="Polar residues" evidence="8">
    <location>
        <begin position="189"/>
        <end position="199"/>
    </location>
</feature>
<keyword evidence="11" id="KW-1185">Reference proteome</keyword>
<evidence type="ECO:0000313" key="10">
    <source>
        <dbReference type="EMBL" id="KAK3244775.1"/>
    </source>
</evidence>
<evidence type="ECO:0000259" key="9">
    <source>
        <dbReference type="Pfam" id="PF09398"/>
    </source>
</evidence>
<protein>
    <recommendedName>
        <fullName evidence="9">FGFR1 oncogene partner (FOP) N-terminal dimerisation domain-containing protein</fullName>
    </recommendedName>
</protein>
<evidence type="ECO:0000256" key="3">
    <source>
        <dbReference type="ARBA" id="ARBA00005385"/>
    </source>
</evidence>
<keyword evidence="5" id="KW-0970">Cilium biogenesis/degradation</keyword>
<keyword evidence="4" id="KW-0963">Cytoplasm</keyword>
<evidence type="ECO:0000256" key="5">
    <source>
        <dbReference type="ARBA" id="ARBA00022794"/>
    </source>
</evidence>
<dbReference type="Gene3D" id="1.20.960.40">
    <property type="match status" value="1"/>
</dbReference>
<evidence type="ECO:0000256" key="7">
    <source>
        <dbReference type="ARBA" id="ARBA00023273"/>
    </source>
</evidence>
<proteinExistence type="inferred from homology"/>
<comment type="similarity">
    <text evidence="3">Belongs to the CEP43 family.</text>
</comment>
<comment type="caution">
    <text evidence="10">The sequence shown here is derived from an EMBL/GenBank/DDBJ whole genome shotgun (WGS) entry which is preliminary data.</text>
</comment>
<dbReference type="GO" id="GO:0034453">
    <property type="term" value="P:microtubule anchoring"/>
    <property type="evidence" value="ECO:0007669"/>
    <property type="project" value="InterPro"/>
</dbReference>
<dbReference type="GO" id="GO:0030030">
    <property type="term" value="P:cell projection organization"/>
    <property type="evidence" value="ECO:0007669"/>
    <property type="project" value="UniProtKB-KW"/>
</dbReference>
<dbReference type="PROSITE" id="PS50896">
    <property type="entry name" value="LISH"/>
    <property type="match status" value="1"/>
</dbReference>
<feature type="compositionally biased region" description="Low complexity" evidence="8">
    <location>
        <begin position="341"/>
        <end position="352"/>
    </location>
</feature>
<dbReference type="PANTHER" id="PTHR15431:SF4">
    <property type="entry name" value="PROTEIN TONNEAU 1B"/>
    <property type="match status" value="1"/>
</dbReference>
<dbReference type="EMBL" id="LGRX02031428">
    <property type="protein sequence ID" value="KAK3244775.1"/>
    <property type="molecule type" value="Genomic_DNA"/>
</dbReference>
<evidence type="ECO:0000256" key="6">
    <source>
        <dbReference type="ARBA" id="ARBA00023212"/>
    </source>
</evidence>
<dbReference type="GO" id="GO:0005815">
    <property type="term" value="C:microtubule organizing center"/>
    <property type="evidence" value="ECO:0007669"/>
    <property type="project" value="InterPro"/>
</dbReference>
<feature type="region of interest" description="Disordered" evidence="8">
    <location>
        <begin position="426"/>
        <end position="447"/>
    </location>
</feature>
<dbReference type="InterPro" id="IPR006594">
    <property type="entry name" value="LisH"/>
</dbReference>
<dbReference type="Pfam" id="PF09398">
    <property type="entry name" value="FOP_dimer"/>
    <property type="match status" value="1"/>
</dbReference>
<keyword evidence="7" id="KW-0966">Cell projection</keyword>
<comment type="subcellular location">
    <subcellularLocation>
        <location evidence="1">Cytoplasm</location>
        <location evidence="1">Cytoskeleton</location>
        <location evidence="1">Cilium basal body</location>
    </subcellularLocation>
    <subcellularLocation>
        <location evidence="2">Cytoplasm</location>
        <location evidence="2">Cytoskeleton</location>
        <location evidence="2">Microtubule organizing center</location>
        <location evidence="2">Centrosome</location>
    </subcellularLocation>
</comment>
<gene>
    <name evidence="10" type="ORF">CYMTET_45628</name>
</gene>
<sequence>MGVAEGGDAVMEELKEVVTQTLEKKGVLAKIKAELRASVFEAIDEQGNSGGMGPPGGLAANVSERFHDIQGTELGPTVLHLIYEYLEWCQLDYTIKVFSPETCFESCEQSYPGRQGLVRSLNLRSEHSNKRPLLCAVLEKFRSGGGGRPSDSAGSMKADASRSMPRGIIPCEYVLVSAVWAFLVQEDTGPTSPEVTVSPTRDPLISPPGAENQGVRGLLSRKDDLGMASTFAKDSNDDMSGLYGKANRPHEDRKQEEREPRSGKSSPSPAASPSTSMDDLGNPKDGPLGALPSLRGGGLGGRSALDPLPPLGGGVKRAVLAPLEGVKSPAGSEKSLELNRSGDLGLSRSGDLGRSLELGRSADFSDHYSAEFDVEEVIEEDGLEVAPPDDMQSEDSYVFADENPAGASSMGGKMSMDMLASGLSASDRSGELDLDEDADLIESAEMG</sequence>